<gene>
    <name evidence="6" type="ORF">VDBG_10207</name>
</gene>
<evidence type="ECO:0000256" key="4">
    <source>
        <dbReference type="SAM" id="SignalP"/>
    </source>
</evidence>
<dbReference type="EMBL" id="DS985234">
    <property type="protein sequence ID" value="EEY24097.1"/>
    <property type="molecule type" value="Genomic_DNA"/>
</dbReference>
<evidence type="ECO:0000313" key="6">
    <source>
        <dbReference type="EMBL" id="EEY24097.1"/>
    </source>
</evidence>
<evidence type="ECO:0000256" key="1">
    <source>
        <dbReference type="ARBA" id="ARBA00022723"/>
    </source>
</evidence>
<dbReference type="GO" id="GO:0016491">
    <property type="term" value="F:oxidoreductase activity"/>
    <property type="evidence" value="ECO:0007669"/>
    <property type="project" value="UniProtKB-KW"/>
</dbReference>
<dbReference type="Pfam" id="PF00264">
    <property type="entry name" value="Tyrosinase"/>
    <property type="match status" value="1"/>
</dbReference>
<dbReference type="KEGG" id="val:VDBG_10207"/>
<feature type="region of interest" description="Disordered" evidence="3">
    <location>
        <begin position="244"/>
        <end position="264"/>
    </location>
</feature>
<dbReference type="InterPro" id="IPR050316">
    <property type="entry name" value="Tyrosinase/Hemocyanin"/>
</dbReference>
<dbReference type="Proteomes" id="UP000008698">
    <property type="component" value="Unassembled WGS sequence"/>
</dbReference>
<evidence type="ECO:0000256" key="3">
    <source>
        <dbReference type="SAM" id="MobiDB-lite"/>
    </source>
</evidence>
<name>C9SZ82_VERA1</name>
<dbReference type="PROSITE" id="PS00498">
    <property type="entry name" value="TYROSINASE_2"/>
    <property type="match status" value="1"/>
</dbReference>
<keyword evidence="7" id="KW-1185">Reference proteome</keyword>
<dbReference type="eggNOG" id="ENOG502QRET">
    <property type="taxonomic scope" value="Eukaryota"/>
</dbReference>
<protein>
    <recommendedName>
        <fullName evidence="5">Tyrosinase copper-binding domain-containing protein</fullName>
    </recommendedName>
</protein>
<dbReference type="GO" id="GO:0046872">
    <property type="term" value="F:metal ion binding"/>
    <property type="evidence" value="ECO:0007669"/>
    <property type="project" value="UniProtKB-KW"/>
</dbReference>
<dbReference type="HOGENOM" id="CLU_650851_0_0_1"/>
<feature type="chain" id="PRO_5003001481" description="Tyrosinase copper-binding domain-containing protein" evidence="4">
    <location>
        <begin position="23"/>
        <end position="422"/>
    </location>
</feature>
<dbReference type="InterPro" id="IPR002227">
    <property type="entry name" value="Tyrosinase_Cu-bd"/>
</dbReference>
<evidence type="ECO:0000313" key="7">
    <source>
        <dbReference type="Proteomes" id="UP000008698"/>
    </source>
</evidence>
<dbReference type="AlphaFoldDB" id="C9SZ82"/>
<feature type="domain" description="Tyrosinase copper-binding" evidence="5">
    <location>
        <begin position="345"/>
        <end position="356"/>
    </location>
</feature>
<dbReference type="PANTHER" id="PTHR11474:SF125">
    <property type="entry name" value="N-ACETYL-6-HYDROXYTRYPTOPHAN OXIDASE IVOB-RELATED"/>
    <property type="match status" value="1"/>
</dbReference>
<proteinExistence type="predicted"/>
<dbReference type="RefSeq" id="XP_003009835.1">
    <property type="nucleotide sequence ID" value="XM_003009789.1"/>
</dbReference>
<dbReference type="STRING" id="526221.C9SZ82"/>
<accession>C9SZ82</accession>
<keyword evidence="1" id="KW-0479">Metal-binding</keyword>
<reference evidence="7" key="1">
    <citation type="journal article" date="2011" name="PLoS Pathog.">
        <title>Comparative genomics yields insights into niche adaptation of plant vascular wilt pathogens.</title>
        <authorList>
            <person name="Klosterman S.J."/>
            <person name="Subbarao K.V."/>
            <person name="Kang S."/>
            <person name="Veronese P."/>
            <person name="Gold S.E."/>
            <person name="Thomma B.P.H.J."/>
            <person name="Chen Z."/>
            <person name="Henrissat B."/>
            <person name="Lee Y.-H."/>
            <person name="Park J."/>
            <person name="Garcia-Pedrajas M.D."/>
            <person name="Barbara D.J."/>
            <person name="Anchieta A."/>
            <person name="de Jonge R."/>
            <person name="Santhanam P."/>
            <person name="Maruthachalam K."/>
            <person name="Atallah Z."/>
            <person name="Amyotte S.G."/>
            <person name="Paz Z."/>
            <person name="Inderbitzin P."/>
            <person name="Hayes R.J."/>
            <person name="Heiman D.I."/>
            <person name="Young S."/>
            <person name="Zeng Q."/>
            <person name="Engels R."/>
            <person name="Galagan J."/>
            <person name="Cuomo C.A."/>
            <person name="Dobinson K.F."/>
            <person name="Ma L.-J."/>
        </authorList>
    </citation>
    <scope>NUCLEOTIDE SEQUENCE [LARGE SCALE GENOMIC DNA]</scope>
    <source>
        <strain evidence="7">VaMs.102 / ATCC MYA-4576 / FGSC 10136</strain>
    </source>
</reference>
<feature type="signal peptide" evidence="4">
    <location>
        <begin position="1"/>
        <end position="22"/>
    </location>
</feature>
<keyword evidence="4" id="KW-0732">Signal</keyword>
<dbReference type="SUPFAM" id="SSF48056">
    <property type="entry name" value="Di-copper centre-containing domain"/>
    <property type="match status" value="1"/>
</dbReference>
<dbReference type="InterPro" id="IPR008922">
    <property type="entry name" value="Di-copper_centre_dom_sf"/>
</dbReference>
<dbReference type="Gene3D" id="1.10.1280.10">
    <property type="entry name" value="Di-copper center containing domain from catechol oxidase"/>
    <property type="match status" value="1"/>
</dbReference>
<sequence length="422" mass="46228">MNWISMLPTICFVISDFNQAWAGYGTIFRLRNLSTGGPLPMPLLSSPSIEPSGSPYIITPIMIQLAFITTAPSHLNDQFTPRDLGRPAPYFNPSKYDRVLVCSPRPRRRHEVAPRQISQTVRAMWLFKRLLTSHLYSSLSAAFLTPTGDAVETPGAAELLRGFNDQATEALERAGESSERSVDDCSLHNANYRDNPTEIPLFDGSEYNIGGDGKFWEQHGSTADMDFVKIPSGDGGGCITTGPLPNSTTNIGPVRPGRSGVKANPGGQFAYNPRCLRRDLNSHTLIEWMTAKNLITMTVGDASHTILSFQNELQGRFSGGFGGMHAAGHAVIGGEATDPFSSPNDPSFFLHHTMIDYLYWIWQTLHPLQADQVAGIITILNNPPSRNAVKEDTNFVGVLAKDVTIGHFINTLSGEPLCYVYV</sequence>
<evidence type="ECO:0000256" key="2">
    <source>
        <dbReference type="ARBA" id="ARBA00023002"/>
    </source>
</evidence>
<evidence type="ECO:0000259" key="5">
    <source>
        <dbReference type="PROSITE" id="PS00498"/>
    </source>
</evidence>
<dbReference type="PANTHER" id="PTHR11474">
    <property type="entry name" value="TYROSINASE FAMILY MEMBER"/>
    <property type="match status" value="1"/>
</dbReference>
<dbReference type="GeneID" id="9536641"/>
<keyword evidence="2" id="KW-0560">Oxidoreductase</keyword>
<organism evidence="7">
    <name type="scientific">Verticillium alfalfae (strain VaMs.102 / ATCC MYA-4576 / FGSC 10136)</name>
    <name type="common">Verticillium wilt of alfalfa</name>
    <name type="synonym">Verticillium albo-atrum</name>
    <dbReference type="NCBI Taxonomy" id="526221"/>
    <lineage>
        <taxon>Eukaryota</taxon>
        <taxon>Fungi</taxon>
        <taxon>Dikarya</taxon>
        <taxon>Ascomycota</taxon>
        <taxon>Pezizomycotina</taxon>
        <taxon>Sordariomycetes</taxon>
        <taxon>Hypocreomycetidae</taxon>
        <taxon>Glomerellales</taxon>
        <taxon>Plectosphaerellaceae</taxon>
        <taxon>Verticillium</taxon>
    </lineage>
</organism>
<dbReference type="OrthoDB" id="6132182at2759"/>